<dbReference type="Pfam" id="PF07388">
    <property type="entry name" value="A-2_8-polyST"/>
    <property type="match status" value="1"/>
</dbReference>
<comment type="caution">
    <text evidence="1">The sequence shown here is derived from an EMBL/GenBank/DDBJ whole genome shotgun (WGS) entry which is preliminary data.</text>
</comment>
<keyword evidence="2" id="KW-1185">Reference proteome</keyword>
<evidence type="ECO:0000313" key="2">
    <source>
        <dbReference type="Proteomes" id="UP001500956"/>
    </source>
</evidence>
<gene>
    <name evidence="1" type="ORF">GCM10023216_07240</name>
</gene>
<dbReference type="Proteomes" id="UP001500956">
    <property type="component" value="Unassembled WGS sequence"/>
</dbReference>
<sequence>MVSAPVQVVTASTLFGAATVSAAWDAGVLPRRERTVLVVQHNVPVPEVSDDFTSSQAFAALADRFDAVVHWNDVIRPYHPKEWKPRPADAPLWERLLRERWRLGDGPVELVGESVATPPTGTLAAIFASAAVSVYADGLMVYGPTRFDVGHALGGRVDRVLHLDLLPGVEPTLLHEWGAPGVVVPAESFRKVITALSAAAHGAATDVERLPAPGTYALVLGQYMAAIGLLSEADEADLHRSMVDVAAEQGFTTVLLKPHPSAPRQGTEDLVEHARRRGVRLEVAPAAVLAEALYEESAPGLVVSCFSTALATARATYEIPVRSVGTPMLLGRLEPYQNSNRVPTVVVDALGRDGGRWADDAQQMQRLVRAVSYCQQPALLPELRDDTVALLRELDDARLRLWFRRNRLTALGLPGGFPLPWWRSTAVVRFADAVDRRVLGGRLRRLVRTRYRSAGEDVRAAVGVAKGQVERG</sequence>
<reference evidence="2" key="1">
    <citation type="journal article" date="2019" name="Int. J. Syst. Evol. Microbiol.">
        <title>The Global Catalogue of Microorganisms (GCM) 10K type strain sequencing project: providing services to taxonomists for standard genome sequencing and annotation.</title>
        <authorList>
            <consortium name="The Broad Institute Genomics Platform"/>
            <consortium name="The Broad Institute Genome Sequencing Center for Infectious Disease"/>
            <person name="Wu L."/>
            <person name="Ma J."/>
        </authorList>
    </citation>
    <scope>NUCLEOTIDE SEQUENCE [LARGE SCALE GENOMIC DNA]</scope>
    <source>
        <strain evidence="2">JCM 18063</strain>
    </source>
</reference>
<proteinExistence type="predicted"/>
<dbReference type="EMBL" id="BAABID010000004">
    <property type="protein sequence ID" value="GAA4720765.1"/>
    <property type="molecule type" value="Genomic_DNA"/>
</dbReference>
<dbReference type="InterPro" id="IPR010866">
    <property type="entry name" value="A-2_8-polyST"/>
</dbReference>
<protein>
    <submittedName>
        <fullName evidence="1">Alpha-2,8-polysialyltransferase family protein</fullName>
    </submittedName>
</protein>
<accession>A0ABP8Y5M4</accession>
<organism evidence="1 2">
    <name type="scientific">Isoptericola chiayiensis</name>
    <dbReference type="NCBI Taxonomy" id="579446"/>
    <lineage>
        <taxon>Bacteria</taxon>
        <taxon>Bacillati</taxon>
        <taxon>Actinomycetota</taxon>
        <taxon>Actinomycetes</taxon>
        <taxon>Micrococcales</taxon>
        <taxon>Promicromonosporaceae</taxon>
        <taxon>Isoptericola</taxon>
    </lineage>
</organism>
<name>A0ABP8Y5M4_9MICO</name>
<evidence type="ECO:0000313" key="1">
    <source>
        <dbReference type="EMBL" id="GAA4720765.1"/>
    </source>
</evidence>